<dbReference type="InterPro" id="IPR009048">
    <property type="entry name" value="A-macroglobulin_rcpt-bd"/>
</dbReference>
<evidence type="ECO:0000256" key="6">
    <source>
        <dbReference type="ARBA" id="ARBA00023157"/>
    </source>
</evidence>
<dbReference type="Pfam" id="PF01835">
    <property type="entry name" value="MG2"/>
    <property type="match status" value="1"/>
</dbReference>
<dbReference type="InterPro" id="IPR047565">
    <property type="entry name" value="Alpha-macroglob_thiol-ester_cl"/>
</dbReference>
<dbReference type="InterPro" id="IPR050473">
    <property type="entry name" value="A2M/Complement_sys"/>
</dbReference>
<evidence type="ECO:0000256" key="8">
    <source>
        <dbReference type="ARBA" id="ARBA00057615"/>
    </source>
</evidence>
<evidence type="ECO:0000256" key="10">
    <source>
        <dbReference type="ARBA" id="ARBA00078071"/>
    </source>
</evidence>
<dbReference type="Gene3D" id="2.60.40.2950">
    <property type="match status" value="1"/>
</dbReference>
<dbReference type="Pfam" id="PF00207">
    <property type="entry name" value="A2M"/>
    <property type="match status" value="1"/>
</dbReference>
<evidence type="ECO:0000256" key="4">
    <source>
        <dbReference type="ARBA" id="ARBA00022859"/>
    </source>
</evidence>
<feature type="domain" description="Alpha-2-macroglobulin" evidence="12">
    <location>
        <begin position="634"/>
        <end position="725"/>
    </location>
</feature>
<dbReference type="InterPro" id="IPR019742">
    <property type="entry name" value="MacrogloblnA2_CS"/>
</dbReference>
<dbReference type="InterPro" id="IPR011626">
    <property type="entry name" value="Alpha-macroglobulin_TED"/>
</dbReference>
<dbReference type="Pfam" id="PF07703">
    <property type="entry name" value="A2M_BRD"/>
    <property type="match status" value="1"/>
</dbReference>
<dbReference type="InterPro" id="IPR036595">
    <property type="entry name" value="A-macroglobulin_rcpt-bd_sf"/>
</dbReference>
<proteinExistence type="predicted"/>
<comment type="subunit">
    <text evidence="9">Heterodimer of a TEP1-N chain and an TEP1-C chain non-covalently linked. Forms a complex composed of TEP1-N and TEP1-C heterodimer, LRIM1 and APL1C; the interaction stabilizes TEP1-N and TEP1-C heterodimer, prevents its binding to tissues while circulating in the hemolymph and protects the thioester bond from hydrolysis. Mature TEP1 and to a lesser extent full-length TEP1 interact with SPCLIP1; the interaction is induced by microbial infection.</text>
</comment>
<evidence type="ECO:0000313" key="14">
    <source>
        <dbReference type="EnsemblMetazoa" id="ADIR011612-PA"/>
    </source>
</evidence>
<evidence type="ECO:0000256" key="1">
    <source>
        <dbReference type="ARBA" id="ARBA00004613"/>
    </source>
</evidence>
<dbReference type="InterPro" id="IPR013783">
    <property type="entry name" value="Ig-like_fold"/>
</dbReference>
<dbReference type="InterPro" id="IPR002890">
    <property type="entry name" value="MG2"/>
</dbReference>
<dbReference type="Gene3D" id="2.60.120.1540">
    <property type="match status" value="1"/>
</dbReference>
<dbReference type="InterPro" id="IPR008930">
    <property type="entry name" value="Terpenoid_cyclase/PrenylTrfase"/>
</dbReference>
<dbReference type="EnsemblMetazoa" id="ADIR011612-RA">
    <property type="protein sequence ID" value="ADIR011612-PA"/>
    <property type="gene ID" value="ADIR011612"/>
</dbReference>
<dbReference type="PROSITE" id="PS00477">
    <property type="entry name" value="ALPHA_2_MACROGLOBULIN"/>
    <property type="match status" value="1"/>
</dbReference>
<feature type="domain" description="Alpha-macroglobulin receptor-binding" evidence="13">
    <location>
        <begin position="1220"/>
        <end position="1309"/>
    </location>
</feature>
<evidence type="ECO:0000256" key="5">
    <source>
        <dbReference type="ARBA" id="ARBA00022966"/>
    </source>
</evidence>
<evidence type="ECO:0000259" key="12">
    <source>
        <dbReference type="SMART" id="SM01360"/>
    </source>
</evidence>
<dbReference type="SMART" id="SM01419">
    <property type="entry name" value="Thiol-ester_cl"/>
    <property type="match status" value="1"/>
</dbReference>
<organism evidence="14 15">
    <name type="scientific">Anopheles dirus</name>
    <dbReference type="NCBI Taxonomy" id="7168"/>
    <lineage>
        <taxon>Eukaryota</taxon>
        <taxon>Metazoa</taxon>
        <taxon>Ecdysozoa</taxon>
        <taxon>Arthropoda</taxon>
        <taxon>Hexapoda</taxon>
        <taxon>Insecta</taxon>
        <taxon>Pterygota</taxon>
        <taxon>Neoptera</taxon>
        <taxon>Endopterygota</taxon>
        <taxon>Diptera</taxon>
        <taxon>Nematocera</taxon>
        <taxon>Culicoidea</taxon>
        <taxon>Culicidae</taxon>
        <taxon>Anophelinae</taxon>
        <taxon>Anopheles</taxon>
    </lineage>
</organism>
<evidence type="ECO:0000259" key="13">
    <source>
        <dbReference type="SMART" id="SM01361"/>
    </source>
</evidence>
<comment type="subcellular location">
    <subcellularLocation>
        <location evidence="1">Secreted</location>
    </subcellularLocation>
</comment>
<accession>A0A182NVB1</accession>
<dbReference type="SMART" id="SM01359">
    <property type="entry name" value="A2M_N_2"/>
    <property type="match status" value="1"/>
</dbReference>
<dbReference type="Gene3D" id="2.60.40.10">
    <property type="entry name" value="Immunoglobulins"/>
    <property type="match status" value="2"/>
</dbReference>
<dbReference type="SMART" id="SM01360">
    <property type="entry name" value="A2M"/>
    <property type="match status" value="1"/>
</dbReference>
<reference evidence="15" key="1">
    <citation type="submission" date="2013-03" db="EMBL/GenBank/DDBJ databases">
        <title>The Genome Sequence of Anopheles dirus WRAIR2.</title>
        <authorList>
            <consortium name="The Broad Institute Genomics Platform"/>
            <person name="Neafsey D.E."/>
            <person name="Walton C."/>
            <person name="Walker B."/>
            <person name="Young S.K."/>
            <person name="Zeng Q."/>
            <person name="Gargeya S."/>
            <person name="Fitzgerald M."/>
            <person name="Haas B."/>
            <person name="Abouelleil A."/>
            <person name="Allen A.W."/>
            <person name="Alvarado L."/>
            <person name="Arachchi H.M."/>
            <person name="Berlin A.M."/>
            <person name="Chapman S.B."/>
            <person name="Gainer-Dewar J."/>
            <person name="Goldberg J."/>
            <person name="Griggs A."/>
            <person name="Gujja S."/>
            <person name="Hansen M."/>
            <person name="Howarth C."/>
            <person name="Imamovic A."/>
            <person name="Ireland A."/>
            <person name="Larimer J."/>
            <person name="McCowan C."/>
            <person name="Murphy C."/>
            <person name="Pearson M."/>
            <person name="Poon T.W."/>
            <person name="Priest M."/>
            <person name="Roberts A."/>
            <person name="Saif S."/>
            <person name="Shea T."/>
            <person name="Sisk P."/>
            <person name="Sykes S."/>
            <person name="Wortman J."/>
            <person name="Nusbaum C."/>
            <person name="Birren B."/>
        </authorList>
    </citation>
    <scope>NUCLEOTIDE SEQUENCE [LARGE SCALE GENOMIC DNA]</scope>
    <source>
        <strain evidence="15">WRAIR2</strain>
    </source>
</reference>
<dbReference type="Gene3D" id="1.50.10.20">
    <property type="match status" value="1"/>
</dbReference>
<keyword evidence="7" id="KW-0325">Glycoprotein</keyword>
<dbReference type="GO" id="GO:0005615">
    <property type="term" value="C:extracellular space"/>
    <property type="evidence" value="ECO:0007669"/>
    <property type="project" value="InterPro"/>
</dbReference>
<dbReference type="VEuPathDB" id="VectorBase:ADIR011612"/>
<evidence type="ECO:0000256" key="2">
    <source>
        <dbReference type="ARBA" id="ARBA00022525"/>
    </source>
</evidence>
<dbReference type="InterPro" id="IPR041813">
    <property type="entry name" value="A2M_TED"/>
</dbReference>
<dbReference type="Gene3D" id="2.60.40.690">
    <property type="entry name" value="Alpha-macroglobulin, receptor-binding domain"/>
    <property type="match status" value="1"/>
</dbReference>
<dbReference type="GO" id="GO:0004866">
    <property type="term" value="F:endopeptidase inhibitor activity"/>
    <property type="evidence" value="ECO:0007669"/>
    <property type="project" value="InterPro"/>
</dbReference>
<evidence type="ECO:0000259" key="11">
    <source>
        <dbReference type="SMART" id="SM01359"/>
    </source>
</evidence>
<dbReference type="PANTHER" id="PTHR11412:SF136">
    <property type="entry name" value="CD109 ANTIGEN"/>
    <property type="match status" value="1"/>
</dbReference>
<sequence>MGQFIRSRILTLIIFIGVAHGLLVVGPKFLRANRDYTLVVSNFNANLNKVNLMLRMEGLADDGRRTLNETRIFDVRRFMNKMVTLNMPENLAPGQYKITIDGMQGFSFHKEAELEYHSKSISGLIQINKPVFKPGDEVKFRVIVLDTELKPPAHVKSVQVTIRDPQNNKIRAWSTAKLFTGVFEGDLQIAPTPMLGIWNISVHVDGEELISKTFEVKEYVLSSFDVQVVPTISPLEEHQSLTLTIAVNYHFGKPVKGSVAVELYLEEDKIDQKKQFEIDGKIQQQLAFNDYLDVNGDKQDVRVKVTFTEQYTNRTVTKISSIPVYKYPYRVELVKDSPEFRPGHPFKCALKFTYHNDTPAKGIEGKLEVFSVNLEKTVKTNAQGVIEIELNPSSSTESIDINFSIDANGFFFSELVNKVEAASDAYLKLELKSSIKLNRMTRFLVKCSDQMGFFVYYVLSKGNIIDSGYIRPNKQTSYLLQLNATEKMIPKSKIVVATVTKNIVVYDFVDLNFDEFRNNFELNIDEDEIKPGRQIELSMRGRPGSYVGLAAYDASLLAYGKHHDLYWDDFVQVFNGFHNIDDNEFDKIHSMGLFARTLDDIIFDGANDKSARAGSQSNKAPTKLVEFRTNFAESFLWKNVTIGRQGTRSLIEVVPDTTTSWYLKGFSIDPTYGLGIIKKPIVFKTVQPFYIVENLPYSIKRGEAVVLQFTLFNSLGAEYIADVTLLNVANQTDYTKSVSVLPNVGVPVSFLVKARKLGEMVVRVKAWIMNGLETDGLEKVIRVLPESLVQPRMLSQFFCFDEYKNQTFQFNLDINKLADKGSEKIKFRVNPNLLSSVIDNLDHLLAVPTGCGEQNMVKFVPNIVALDYLTAVGSKQKTIIDKATNMLREGYQNQMRYRQTDGSFGVWGHSGGSVFLTAFVAKSMQTASKYIDVDKALVERAYEWLASKQSFSGRFDEVGSVIHQDMQGGLRNGVALTSYVLTALLEHQGSRTTYAQHIQKALHYLNNQLASINEPYDLSIATYALMLGKHINKNEALKKLVGLSTPLNNGTERYWNTANKIEATAYALLSFVAAEKYIEGIPMMRWLVDQRYVTGSFPRTQDTFVGLKALTELAEKISPSRNDYSIQVTTKKLPKRYFINSKDVVPLEEEKFPPDTRKMEVNVGGLGFGLLEVIYEYTLNLQNFSHRFDLNLEKQDTGSDYALQLKVCTSYIPKLSNERSNMALVEVNLPSGYVADRNPISQQTTINPIQNIELRYGSTSIVAYYNNMGTEKNCFTVTAYKRFKVALIRPAYVVVYDYYNADLNAIKLYEVFSQKICDLCEEGSCPDECSFSPIAAETT</sequence>
<dbReference type="Proteomes" id="UP000075884">
    <property type="component" value="Unassembled WGS sequence"/>
</dbReference>
<dbReference type="Pfam" id="PF07677">
    <property type="entry name" value="A2M_recep"/>
    <property type="match status" value="1"/>
</dbReference>
<evidence type="ECO:0000256" key="3">
    <source>
        <dbReference type="ARBA" id="ARBA00022729"/>
    </source>
</evidence>
<reference evidence="14" key="2">
    <citation type="submission" date="2020-05" db="UniProtKB">
        <authorList>
            <consortium name="EnsemblMetazoa"/>
        </authorList>
    </citation>
    <scope>IDENTIFICATION</scope>
    <source>
        <strain evidence="14">WRAIR2</strain>
    </source>
</reference>
<dbReference type="Pfam" id="PF17789">
    <property type="entry name" value="MG4"/>
    <property type="match status" value="1"/>
</dbReference>
<dbReference type="Gene3D" id="2.60.40.1940">
    <property type="match status" value="1"/>
</dbReference>
<dbReference type="InterPro" id="IPR049135">
    <property type="entry name" value="TEP1_CUB2"/>
</dbReference>
<dbReference type="InterPro" id="IPR040839">
    <property type="entry name" value="MG4"/>
</dbReference>
<dbReference type="GO" id="GO:0002376">
    <property type="term" value="P:immune system process"/>
    <property type="evidence" value="ECO:0007669"/>
    <property type="project" value="UniProtKB-KW"/>
</dbReference>
<evidence type="ECO:0000256" key="9">
    <source>
        <dbReference type="ARBA" id="ARBA00063781"/>
    </source>
</evidence>
<protein>
    <recommendedName>
        <fullName evidence="10">TEP1-F</fullName>
    </recommendedName>
</protein>
<dbReference type="Gene3D" id="2.60.40.1930">
    <property type="match status" value="2"/>
</dbReference>
<keyword evidence="5" id="KW-0882">Thioester bond</keyword>
<dbReference type="InterPro" id="IPR011625">
    <property type="entry name" value="A2M_N_BRD"/>
</dbReference>
<dbReference type="STRING" id="7168.A0A182NVB1"/>
<dbReference type="InterPro" id="IPR001599">
    <property type="entry name" value="Macroglobln_a2"/>
</dbReference>
<dbReference type="Pfam" id="PF07678">
    <property type="entry name" value="TED_complement"/>
    <property type="match status" value="1"/>
</dbReference>
<keyword evidence="2" id="KW-0964">Secreted</keyword>
<evidence type="ECO:0000256" key="7">
    <source>
        <dbReference type="ARBA" id="ARBA00023180"/>
    </source>
</evidence>
<comment type="function">
    <text evidence="8">Binds covalently through a thioester bond to the pathogen surface resulting in pathogen clearance.</text>
</comment>
<dbReference type="InterPro" id="IPR041555">
    <property type="entry name" value="MG3"/>
</dbReference>
<dbReference type="Pfam" id="PF17791">
    <property type="entry name" value="MG3"/>
    <property type="match status" value="1"/>
</dbReference>
<dbReference type="Gene3D" id="2.20.130.20">
    <property type="match status" value="2"/>
</dbReference>
<name>A0A182NVB1_9DIPT</name>
<dbReference type="PANTHER" id="PTHR11412">
    <property type="entry name" value="MACROGLOBULIN / COMPLEMENT"/>
    <property type="match status" value="1"/>
</dbReference>
<keyword evidence="4" id="KW-0391">Immunity</keyword>
<keyword evidence="15" id="KW-1185">Reference proteome</keyword>
<dbReference type="SMART" id="SM01361">
    <property type="entry name" value="A2M_recep"/>
    <property type="match status" value="1"/>
</dbReference>
<feature type="domain" description="Alpha-2-macroglobulin bait region" evidence="11">
    <location>
        <begin position="427"/>
        <end position="559"/>
    </location>
</feature>
<dbReference type="FunFam" id="2.60.40.1930:FF:000001">
    <property type="entry name" value="CD109 isoform 3"/>
    <property type="match status" value="1"/>
</dbReference>
<evidence type="ECO:0000313" key="15">
    <source>
        <dbReference type="Proteomes" id="UP000075884"/>
    </source>
</evidence>
<dbReference type="SUPFAM" id="SSF49410">
    <property type="entry name" value="Alpha-macroglobulin receptor domain"/>
    <property type="match status" value="1"/>
</dbReference>
<keyword evidence="3" id="KW-0732">Signal</keyword>
<dbReference type="CDD" id="cd02897">
    <property type="entry name" value="A2M_2"/>
    <property type="match status" value="1"/>
</dbReference>
<keyword evidence="6" id="KW-1015">Disulfide bond</keyword>
<dbReference type="Pfam" id="PF21412">
    <property type="entry name" value="TEP1_CUB2"/>
    <property type="match status" value="1"/>
</dbReference>
<dbReference type="SUPFAM" id="SSF48239">
    <property type="entry name" value="Terpenoid cyclases/Protein prenyltransferases"/>
    <property type="match status" value="1"/>
</dbReference>